<dbReference type="Proteomes" id="UP001596512">
    <property type="component" value="Unassembled WGS sequence"/>
</dbReference>
<sequence length="84" mass="8569">MYDETEGLPAASRSAAVLALLTAKAAYQVDDAIVADFRRTATDADLVALTSWAALSAARKLGPGAARVPHPDSGACACGARQPL</sequence>
<protein>
    <submittedName>
        <fullName evidence="1">Uncharacterized protein</fullName>
    </submittedName>
</protein>
<organism evidence="1 2">
    <name type="scientific">Actinokineospora soli</name>
    <dbReference type="NCBI Taxonomy" id="1048753"/>
    <lineage>
        <taxon>Bacteria</taxon>
        <taxon>Bacillati</taxon>
        <taxon>Actinomycetota</taxon>
        <taxon>Actinomycetes</taxon>
        <taxon>Pseudonocardiales</taxon>
        <taxon>Pseudonocardiaceae</taxon>
        <taxon>Actinokineospora</taxon>
    </lineage>
</organism>
<keyword evidence="2" id="KW-1185">Reference proteome</keyword>
<dbReference type="EMBL" id="JBHTEY010000004">
    <property type="protein sequence ID" value="MFC7615890.1"/>
    <property type="molecule type" value="Genomic_DNA"/>
</dbReference>
<accession>A0ABW2TQ07</accession>
<reference evidence="2" key="1">
    <citation type="journal article" date="2019" name="Int. J. Syst. Evol. Microbiol.">
        <title>The Global Catalogue of Microorganisms (GCM) 10K type strain sequencing project: providing services to taxonomists for standard genome sequencing and annotation.</title>
        <authorList>
            <consortium name="The Broad Institute Genomics Platform"/>
            <consortium name="The Broad Institute Genome Sequencing Center for Infectious Disease"/>
            <person name="Wu L."/>
            <person name="Ma J."/>
        </authorList>
    </citation>
    <scope>NUCLEOTIDE SEQUENCE [LARGE SCALE GENOMIC DNA]</scope>
    <source>
        <strain evidence="2">JCM 17695</strain>
    </source>
</reference>
<proteinExistence type="predicted"/>
<name>A0ABW2TQ07_9PSEU</name>
<evidence type="ECO:0000313" key="1">
    <source>
        <dbReference type="EMBL" id="MFC7615890.1"/>
    </source>
</evidence>
<gene>
    <name evidence="1" type="ORF">ACFQV2_22790</name>
</gene>
<comment type="caution">
    <text evidence="1">The sequence shown here is derived from an EMBL/GenBank/DDBJ whole genome shotgun (WGS) entry which is preliminary data.</text>
</comment>
<evidence type="ECO:0000313" key="2">
    <source>
        <dbReference type="Proteomes" id="UP001596512"/>
    </source>
</evidence>